<feature type="compositionally biased region" description="Basic and acidic residues" evidence="1">
    <location>
        <begin position="179"/>
        <end position="189"/>
    </location>
</feature>
<protein>
    <submittedName>
        <fullName evidence="2">Uncharacterized protein</fullName>
    </submittedName>
</protein>
<keyword evidence="3" id="KW-1185">Reference proteome</keyword>
<name>A0A2G5VGL3_9PELO</name>
<feature type="compositionally biased region" description="Basic residues" evidence="1">
    <location>
        <begin position="190"/>
        <end position="202"/>
    </location>
</feature>
<feature type="region of interest" description="Disordered" evidence="1">
    <location>
        <begin position="125"/>
        <end position="202"/>
    </location>
</feature>
<evidence type="ECO:0000313" key="3">
    <source>
        <dbReference type="Proteomes" id="UP000230233"/>
    </source>
</evidence>
<evidence type="ECO:0000313" key="2">
    <source>
        <dbReference type="EMBL" id="PIC50801.1"/>
    </source>
</evidence>
<proteinExistence type="predicted"/>
<reference evidence="3" key="1">
    <citation type="submission" date="2017-10" db="EMBL/GenBank/DDBJ databases">
        <title>Rapid genome shrinkage in a self-fertile nematode reveals novel sperm competition proteins.</title>
        <authorList>
            <person name="Yin D."/>
            <person name="Schwarz E.M."/>
            <person name="Thomas C.G."/>
            <person name="Felde R.L."/>
            <person name="Korf I.F."/>
            <person name="Cutter A.D."/>
            <person name="Schartner C.M."/>
            <person name="Ralston E.J."/>
            <person name="Meyer B.J."/>
            <person name="Haag E.S."/>
        </authorList>
    </citation>
    <scope>NUCLEOTIDE SEQUENCE [LARGE SCALE GENOMIC DNA]</scope>
    <source>
        <strain evidence="3">JU1422</strain>
    </source>
</reference>
<accession>A0A2G5VGL3</accession>
<evidence type="ECO:0000256" key="1">
    <source>
        <dbReference type="SAM" id="MobiDB-lite"/>
    </source>
</evidence>
<dbReference type="OrthoDB" id="5823347at2759"/>
<sequence length="202" mass="23797">MENIFSDDDDEYEAFREQLYEFKAEETVKLVPMFGLYTLVKTTDKEKPREDLFLRGLEPPSNDLDPYKDGHFEHKKVELVKPAFCDNFSFFGMKQDKIKMEASTATKEDHIAERQKLLEKMRKLEKEDVDEQDGEPKPITPTRRPMQPRNSNVDTPIPAQRKRKRRIVVSSDDDSDEEYSGKIETDINRRSPRRKRISPPKD</sequence>
<organism evidence="2 3">
    <name type="scientific">Caenorhabditis nigoni</name>
    <dbReference type="NCBI Taxonomy" id="1611254"/>
    <lineage>
        <taxon>Eukaryota</taxon>
        <taxon>Metazoa</taxon>
        <taxon>Ecdysozoa</taxon>
        <taxon>Nematoda</taxon>
        <taxon>Chromadorea</taxon>
        <taxon>Rhabditida</taxon>
        <taxon>Rhabditina</taxon>
        <taxon>Rhabditomorpha</taxon>
        <taxon>Rhabditoidea</taxon>
        <taxon>Rhabditidae</taxon>
        <taxon>Peloderinae</taxon>
        <taxon>Caenorhabditis</taxon>
    </lineage>
</organism>
<dbReference type="Proteomes" id="UP000230233">
    <property type="component" value="Chromosome I"/>
</dbReference>
<dbReference type="EMBL" id="PDUG01000001">
    <property type="protein sequence ID" value="PIC50801.1"/>
    <property type="molecule type" value="Genomic_DNA"/>
</dbReference>
<gene>
    <name evidence="2" type="primary">Cni-T22C1.5</name>
    <name evidence="2" type="synonym">Cnig_chr_I.g1560</name>
    <name evidence="2" type="ORF">B9Z55_001560</name>
</gene>
<comment type="caution">
    <text evidence="2">The sequence shown here is derived from an EMBL/GenBank/DDBJ whole genome shotgun (WGS) entry which is preliminary data.</text>
</comment>
<dbReference type="AlphaFoldDB" id="A0A2G5VGL3"/>